<comment type="subcellular location">
    <subcellularLocation>
        <location evidence="1">Cell membrane</location>
        <topology evidence="1">Lipid-anchor</topology>
        <topology evidence="1">GPI-anchor</topology>
    </subcellularLocation>
</comment>
<evidence type="ECO:0000256" key="5">
    <source>
        <dbReference type="ARBA" id="ARBA00022729"/>
    </source>
</evidence>
<evidence type="ECO:0000256" key="11">
    <source>
        <dbReference type="SAM" id="SignalP"/>
    </source>
</evidence>
<evidence type="ECO:0000256" key="7">
    <source>
        <dbReference type="ARBA" id="ARBA00023180"/>
    </source>
</evidence>
<keyword evidence="10" id="KW-1133">Transmembrane helix</keyword>
<evidence type="ECO:0000313" key="13">
    <source>
        <dbReference type="EMBL" id="KAL1553936.1"/>
    </source>
</evidence>
<accession>A0ABD1HBW9</accession>
<comment type="similarity">
    <text evidence="2">Belongs to the plant LTP family.</text>
</comment>
<organism evidence="13 14">
    <name type="scientific">Salvia divinorum</name>
    <name type="common">Maria pastora</name>
    <name type="synonym">Diviner's sage</name>
    <dbReference type="NCBI Taxonomy" id="28513"/>
    <lineage>
        <taxon>Eukaryota</taxon>
        <taxon>Viridiplantae</taxon>
        <taxon>Streptophyta</taxon>
        <taxon>Embryophyta</taxon>
        <taxon>Tracheophyta</taxon>
        <taxon>Spermatophyta</taxon>
        <taxon>Magnoliopsida</taxon>
        <taxon>eudicotyledons</taxon>
        <taxon>Gunneridae</taxon>
        <taxon>Pentapetalae</taxon>
        <taxon>asterids</taxon>
        <taxon>lamiids</taxon>
        <taxon>Lamiales</taxon>
        <taxon>Lamiaceae</taxon>
        <taxon>Nepetoideae</taxon>
        <taxon>Mentheae</taxon>
        <taxon>Salviinae</taxon>
        <taxon>Salvia</taxon>
        <taxon>Salvia subgen. Calosphace</taxon>
    </lineage>
</organism>
<dbReference type="Proteomes" id="UP001567538">
    <property type="component" value="Unassembled WGS sequence"/>
</dbReference>
<evidence type="ECO:0000256" key="4">
    <source>
        <dbReference type="ARBA" id="ARBA00022622"/>
    </source>
</evidence>
<dbReference type="Gene3D" id="1.10.110.10">
    <property type="entry name" value="Plant lipid-transfer and hydrophobic proteins"/>
    <property type="match status" value="1"/>
</dbReference>
<dbReference type="InterPro" id="IPR036312">
    <property type="entry name" value="Bifun_inhib/LTP/seed_sf"/>
</dbReference>
<dbReference type="GO" id="GO:0005886">
    <property type="term" value="C:plasma membrane"/>
    <property type="evidence" value="ECO:0007669"/>
    <property type="project" value="UniProtKB-SubCell"/>
</dbReference>
<comment type="caution">
    <text evidence="13">The sequence shown here is derived from an EMBL/GenBank/DDBJ whole genome shotgun (WGS) entry which is preliminary data.</text>
</comment>
<evidence type="ECO:0000259" key="12">
    <source>
        <dbReference type="Pfam" id="PF14368"/>
    </source>
</evidence>
<feature type="region of interest" description="Disordered" evidence="9">
    <location>
        <begin position="111"/>
        <end position="139"/>
    </location>
</feature>
<dbReference type="PANTHER" id="PTHR33044">
    <property type="entry name" value="BIFUNCTIONAL INHIBITOR/LIPID-TRANSFER PROTEIN/SEED STORAGE 2S ALBUMIN SUPERFAMILY PROTEIN-RELATED"/>
    <property type="match status" value="1"/>
</dbReference>
<keyword evidence="4" id="KW-0336">GPI-anchor</keyword>
<keyword evidence="7" id="KW-0325">Glycoprotein</keyword>
<feature type="chain" id="PRO_5044743044" evidence="11">
    <location>
        <begin position="19"/>
        <end position="166"/>
    </location>
</feature>
<dbReference type="CDD" id="cd00010">
    <property type="entry name" value="AAI_LTSS"/>
    <property type="match status" value="1"/>
</dbReference>
<evidence type="ECO:0000313" key="14">
    <source>
        <dbReference type="Proteomes" id="UP001567538"/>
    </source>
</evidence>
<keyword evidence="5 11" id="KW-0732">Signal</keyword>
<feature type="domain" description="Bifunctional inhibitor/plant lipid transfer protein/seed storage helical" evidence="12">
    <location>
        <begin position="33"/>
        <end position="108"/>
    </location>
</feature>
<keyword evidence="14" id="KW-1185">Reference proteome</keyword>
<dbReference type="InterPro" id="IPR016140">
    <property type="entry name" value="Bifunc_inhib/LTP/seed_store"/>
</dbReference>
<dbReference type="GO" id="GO:0098552">
    <property type="term" value="C:side of membrane"/>
    <property type="evidence" value="ECO:0007669"/>
    <property type="project" value="UniProtKB-KW"/>
</dbReference>
<feature type="transmembrane region" description="Helical" evidence="10">
    <location>
        <begin position="146"/>
        <end position="165"/>
    </location>
</feature>
<dbReference type="Pfam" id="PF14368">
    <property type="entry name" value="LTP_2"/>
    <property type="match status" value="1"/>
</dbReference>
<evidence type="ECO:0000256" key="8">
    <source>
        <dbReference type="ARBA" id="ARBA00023288"/>
    </source>
</evidence>
<gene>
    <name evidence="13" type="ORF">AAHA92_14551</name>
</gene>
<dbReference type="InterPro" id="IPR043325">
    <property type="entry name" value="LTSS"/>
</dbReference>
<protein>
    <submittedName>
        <fullName evidence="13">Non-specific lipid transfer protein GPI-anchored 9-like</fullName>
    </submittedName>
</protein>
<dbReference type="EMBL" id="JBEAFC010000006">
    <property type="protein sequence ID" value="KAL1553936.1"/>
    <property type="molecule type" value="Genomic_DNA"/>
</dbReference>
<evidence type="ECO:0000256" key="6">
    <source>
        <dbReference type="ARBA" id="ARBA00023157"/>
    </source>
</evidence>
<keyword evidence="6" id="KW-1015">Disulfide bond</keyword>
<feature type="compositionally biased region" description="Low complexity" evidence="9">
    <location>
        <begin position="112"/>
        <end position="130"/>
    </location>
</feature>
<evidence type="ECO:0000256" key="3">
    <source>
        <dbReference type="ARBA" id="ARBA00022475"/>
    </source>
</evidence>
<keyword evidence="3" id="KW-1003">Cell membrane</keyword>
<sequence length="166" mass="17215">MAISKSLVLKFLVICCLGLRGYCEVSGGGEQLPCIQKLLPCQAYLKGSASLSPAASCCVPLKEMASSDAHCLCAVFNNQAFFINLNVTQADALNLVKSCGANADISICSKESTPPGSPSIIPSAPSSNGSETSAPPKENAGTTTTLSLLLLSSIFGIIVSLFSRYF</sequence>
<dbReference type="SUPFAM" id="SSF47699">
    <property type="entry name" value="Bifunctional inhibitor/lipid-transfer protein/seed storage 2S albumin"/>
    <property type="match status" value="1"/>
</dbReference>
<feature type="signal peptide" evidence="11">
    <location>
        <begin position="1"/>
        <end position="18"/>
    </location>
</feature>
<dbReference type="AlphaFoldDB" id="A0ABD1HBW9"/>
<keyword evidence="10" id="KW-0472">Membrane</keyword>
<keyword evidence="8" id="KW-0449">Lipoprotein</keyword>
<evidence type="ECO:0000256" key="9">
    <source>
        <dbReference type="SAM" id="MobiDB-lite"/>
    </source>
</evidence>
<reference evidence="13 14" key="1">
    <citation type="submission" date="2024-06" db="EMBL/GenBank/DDBJ databases">
        <title>A chromosome level genome sequence of Diviner's sage (Salvia divinorum).</title>
        <authorList>
            <person name="Ford S.A."/>
            <person name="Ro D.-K."/>
            <person name="Ness R.W."/>
            <person name="Phillips M.A."/>
        </authorList>
    </citation>
    <scope>NUCLEOTIDE SEQUENCE [LARGE SCALE GENOMIC DNA]</scope>
    <source>
        <strain evidence="13">SAF-2024a</strain>
        <tissue evidence="13">Leaf</tissue>
    </source>
</reference>
<name>A0ABD1HBW9_SALDI</name>
<keyword evidence="10" id="KW-0812">Transmembrane</keyword>
<evidence type="ECO:0000256" key="10">
    <source>
        <dbReference type="SAM" id="Phobius"/>
    </source>
</evidence>
<proteinExistence type="inferred from homology"/>
<evidence type="ECO:0000256" key="2">
    <source>
        <dbReference type="ARBA" id="ARBA00009748"/>
    </source>
</evidence>
<evidence type="ECO:0000256" key="1">
    <source>
        <dbReference type="ARBA" id="ARBA00004609"/>
    </source>
</evidence>